<dbReference type="Gene3D" id="2.170.270.10">
    <property type="entry name" value="SET domain"/>
    <property type="match status" value="1"/>
</dbReference>
<accession>A0A8H4QVI4</accession>
<dbReference type="PROSITE" id="PS50280">
    <property type="entry name" value="SET"/>
    <property type="match status" value="1"/>
</dbReference>
<dbReference type="GO" id="GO:0005634">
    <property type="term" value="C:nucleus"/>
    <property type="evidence" value="ECO:0007669"/>
    <property type="project" value="TreeGrafter"/>
</dbReference>
<evidence type="ECO:0000313" key="4">
    <source>
        <dbReference type="EMBL" id="KAF4617425.1"/>
    </source>
</evidence>
<reference evidence="4 5" key="1">
    <citation type="submission" date="2019-12" db="EMBL/GenBank/DDBJ databases">
        <authorList>
            <person name="Floudas D."/>
            <person name="Bentzer J."/>
            <person name="Ahren D."/>
            <person name="Johansson T."/>
            <person name="Persson P."/>
            <person name="Tunlid A."/>
        </authorList>
    </citation>
    <scope>NUCLEOTIDE SEQUENCE [LARGE SCALE GENOMIC DNA]</scope>
    <source>
        <strain evidence="4 5">CBS 102.39</strain>
    </source>
</reference>
<dbReference type="Gene3D" id="3.40.140.10">
    <property type="entry name" value="Cytidine Deaminase, domain 2"/>
    <property type="match status" value="1"/>
</dbReference>
<dbReference type="CDD" id="cd01285">
    <property type="entry name" value="nucleoside_deaminase"/>
    <property type="match status" value="1"/>
</dbReference>
<evidence type="ECO:0000313" key="5">
    <source>
        <dbReference type="Proteomes" id="UP000521872"/>
    </source>
</evidence>
<feature type="domain" description="SET" evidence="3">
    <location>
        <begin position="17"/>
        <end position="125"/>
    </location>
</feature>
<dbReference type="PANTHER" id="PTHR11079">
    <property type="entry name" value="CYTOSINE DEAMINASE FAMILY MEMBER"/>
    <property type="match status" value="1"/>
</dbReference>
<protein>
    <recommendedName>
        <fullName evidence="3">SET domain-containing protein</fullName>
    </recommendedName>
</protein>
<evidence type="ECO:0000256" key="1">
    <source>
        <dbReference type="ARBA" id="ARBA00022694"/>
    </source>
</evidence>
<gene>
    <name evidence="4" type="ORF">D9613_006086</name>
</gene>
<dbReference type="InterPro" id="IPR046341">
    <property type="entry name" value="SET_dom_sf"/>
</dbReference>
<evidence type="ECO:0000256" key="2">
    <source>
        <dbReference type="ARBA" id="ARBA00038160"/>
    </source>
</evidence>
<dbReference type="SUPFAM" id="SSF82199">
    <property type="entry name" value="SET domain"/>
    <property type="match status" value="1"/>
</dbReference>
<comment type="caution">
    <text evidence="4">The sequence shown here is derived from an EMBL/GenBank/DDBJ whole genome shotgun (WGS) entry which is preliminary data.</text>
</comment>
<dbReference type="AlphaFoldDB" id="A0A8H4QVI4"/>
<dbReference type="Pfam" id="PF00383">
    <property type="entry name" value="dCMP_cyt_deam_1"/>
    <property type="match status" value="1"/>
</dbReference>
<keyword evidence="1" id="KW-0819">tRNA processing</keyword>
<keyword evidence="5" id="KW-1185">Reference proteome</keyword>
<evidence type="ECO:0000259" key="3">
    <source>
        <dbReference type="PROSITE" id="PS50280"/>
    </source>
</evidence>
<dbReference type="EMBL" id="JAACJL010000030">
    <property type="protein sequence ID" value="KAF4617425.1"/>
    <property type="molecule type" value="Genomic_DNA"/>
</dbReference>
<organism evidence="4 5">
    <name type="scientific">Agrocybe pediades</name>
    <dbReference type="NCBI Taxonomy" id="84607"/>
    <lineage>
        <taxon>Eukaryota</taxon>
        <taxon>Fungi</taxon>
        <taxon>Dikarya</taxon>
        <taxon>Basidiomycota</taxon>
        <taxon>Agaricomycotina</taxon>
        <taxon>Agaricomycetes</taxon>
        <taxon>Agaricomycetidae</taxon>
        <taxon>Agaricales</taxon>
        <taxon>Agaricineae</taxon>
        <taxon>Strophariaceae</taxon>
        <taxon>Agrocybe</taxon>
    </lineage>
</organism>
<dbReference type="PANTHER" id="PTHR11079:SF156">
    <property type="entry name" value="INACTIVE TRNA-SPECIFIC ADENOSINE DEAMINASE-LIKE PROTEIN 3-RELATED"/>
    <property type="match status" value="1"/>
</dbReference>
<dbReference type="GO" id="GO:0008033">
    <property type="term" value="P:tRNA processing"/>
    <property type="evidence" value="ECO:0007669"/>
    <property type="project" value="UniProtKB-KW"/>
</dbReference>
<dbReference type="InterPro" id="IPR002125">
    <property type="entry name" value="CMP_dCMP_dom"/>
</dbReference>
<dbReference type="Pfam" id="PF00856">
    <property type="entry name" value="SET"/>
    <property type="match status" value="1"/>
</dbReference>
<name>A0A8H4QVI4_9AGAR</name>
<dbReference type="GO" id="GO:0005737">
    <property type="term" value="C:cytoplasm"/>
    <property type="evidence" value="ECO:0007669"/>
    <property type="project" value="TreeGrafter"/>
</dbReference>
<comment type="similarity">
    <text evidence="2">Belongs to the cytidine and deoxycytidylate deaminase family. ADAT3 subfamily.</text>
</comment>
<dbReference type="InterPro" id="IPR001214">
    <property type="entry name" value="SET_dom"/>
</dbReference>
<dbReference type="GO" id="GO:0052717">
    <property type="term" value="F:tRNA-specific adenosine-34 deaminase activity"/>
    <property type="evidence" value="ECO:0007669"/>
    <property type="project" value="TreeGrafter"/>
</dbReference>
<dbReference type="InterPro" id="IPR016193">
    <property type="entry name" value="Cytidine_deaminase-like"/>
</dbReference>
<sequence length="498" mass="56092">MLPAESPALAPEHLNNTGCTIKVTADKGRGVYASRPIPRNTTIEISPVLLFNKEEYENHGKYTVLDHYTFKWPDSRMALALGLGSLFNHSDPPNVSYFRDTQTESIRYTTTRDIDTGEELCIYYGHSLWFSLGDNNSSLPEDKPEIDDGWGGLSCVDEINDQTVSNPYEDGDPEEIVPEEDLPFIRYKPAPEEEDAESIRTMQAWVVDVPEPQHITTLLKWIKQTGLDGPEMGHLKRIRKKRSSTSLVLSTSSEPPELPAELDLPAPYQLPVPTSSALTLPSLNLKSALWPTTYTPRRKDEPEPWTRDKLRWAWNAMKKTVDFAVEARAKNKELPIAAYIPTPYGVDEKDAELSDLSFIASDSRTSTKHPLRHASINTIRKLADYHASIEEPKDGLDPLEVDKTAGDVRNGTNYLLTDRTFFVTHEPCVMCSMSLLHSRAKEVIYLYPMAKTGGCGGCTCLPMLKGVNHRYSIFQWKLDKISRNFTDEDLTLDQTLDA</sequence>
<dbReference type="Proteomes" id="UP000521872">
    <property type="component" value="Unassembled WGS sequence"/>
</dbReference>
<proteinExistence type="inferred from homology"/>
<dbReference type="CDD" id="cd10540">
    <property type="entry name" value="SET_SpSet7-like"/>
    <property type="match status" value="1"/>
</dbReference>
<dbReference type="SUPFAM" id="SSF53927">
    <property type="entry name" value="Cytidine deaminase-like"/>
    <property type="match status" value="1"/>
</dbReference>
<dbReference type="SMART" id="SM00317">
    <property type="entry name" value="SET"/>
    <property type="match status" value="1"/>
</dbReference>